<gene>
    <name evidence="1" type="ORF">CWATWH0401_661</name>
</gene>
<accession>T2JE35</accession>
<organism evidence="1 2">
    <name type="scientific">Crocosphaera watsonii WH 0401</name>
    <dbReference type="NCBI Taxonomy" id="555881"/>
    <lineage>
        <taxon>Bacteria</taxon>
        <taxon>Bacillati</taxon>
        <taxon>Cyanobacteriota</taxon>
        <taxon>Cyanophyceae</taxon>
        <taxon>Oscillatoriophycideae</taxon>
        <taxon>Chroococcales</taxon>
        <taxon>Aphanothecaceae</taxon>
        <taxon>Crocosphaera</taxon>
    </lineage>
</organism>
<reference evidence="1 2" key="2">
    <citation type="submission" date="2013-09" db="EMBL/GenBank/DDBJ databases">
        <title>Whole genome comparison of six Crocosphaera watsonii strains with differing phenotypes.</title>
        <authorList>
            <person name="Bench S.R."/>
            <person name="Heller P."/>
            <person name="Frank I."/>
            <person name="Arciniega M."/>
            <person name="Shilova I.N."/>
            <person name="Zehr J.P."/>
        </authorList>
    </citation>
    <scope>NUCLEOTIDE SEQUENCE [LARGE SCALE GENOMIC DNA]</scope>
    <source>
        <strain evidence="1 2">WH 0401</strain>
    </source>
</reference>
<dbReference type="EMBL" id="CAQM01000820">
    <property type="protein sequence ID" value="CCQ64113.1"/>
    <property type="molecule type" value="Genomic_DNA"/>
</dbReference>
<name>T2JE35_CROWT</name>
<protein>
    <submittedName>
        <fullName evidence="1">Uncharacterized protein</fullName>
    </submittedName>
</protein>
<sequence length="69" mass="8275">MRSSAINNEQLIINNYPCLVRFPTALRRRLGRIRFFQEGDWLKGFLFDLYPRFRTSKSSIKYYKPGVNN</sequence>
<comment type="caution">
    <text evidence="1">The sequence shown here is derived from an EMBL/GenBank/DDBJ whole genome shotgun (WGS) entry which is preliminary data.</text>
</comment>
<evidence type="ECO:0000313" key="1">
    <source>
        <dbReference type="EMBL" id="CCQ64113.1"/>
    </source>
</evidence>
<dbReference type="AlphaFoldDB" id="T2JE35"/>
<reference evidence="1 2" key="1">
    <citation type="submission" date="2013-01" db="EMBL/GenBank/DDBJ databases">
        <authorList>
            <person name="Bench S."/>
        </authorList>
    </citation>
    <scope>NUCLEOTIDE SEQUENCE [LARGE SCALE GENOMIC DNA]</scope>
    <source>
        <strain evidence="1 2">WH 0401</strain>
    </source>
</reference>
<dbReference type="RefSeq" id="WP_021836868.1">
    <property type="nucleotide sequence ID" value="NZ_CAQM01000820.1"/>
</dbReference>
<proteinExistence type="predicted"/>
<evidence type="ECO:0000313" key="2">
    <source>
        <dbReference type="Proteomes" id="UP000018198"/>
    </source>
</evidence>
<dbReference type="Proteomes" id="UP000018198">
    <property type="component" value="Unassembled WGS sequence"/>
</dbReference>